<dbReference type="EMBL" id="PNBA02000005">
    <property type="protein sequence ID" value="KAG6424942.1"/>
    <property type="molecule type" value="Genomic_DNA"/>
</dbReference>
<evidence type="ECO:0000313" key="2">
    <source>
        <dbReference type="EMBL" id="KAG6424942.1"/>
    </source>
</evidence>
<feature type="transmembrane region" description="Helical" evidence="1">
    <location>
        <begin position="12"/>
        <end position="30"/>
    </location>
</feature>
<name>A0A8X8Y6F0_SALSN</name>
<proteinExistence type="predicted"/>
<reference evidence="2" key="2">
    <citation type="submission" date="2020-08" db="EMBL/GenBank/DDBJ databases">
        <title>Plant Genome Project.</title>
        <authorList>
            <person name="Zhang R.-G."/>
        </authorList>
    </citation>
    <scope>NUCLEOTIDE SEQUENCE</scope>
    <source>
        <strain evidence="2">Huo1</strain>
        <tissue evidence="2">Leaf</tissue>
    </source>
</reference>
<dbReference type="Proteomes" id="UP000298416">
    <property type="component" value="Unassembled WGS sequence"/>
</dbReference>
<keyword evidence="1" id="KW-0472">Membrane</keyword>
<reference evidence="2" key="1">
    <citation type="submission" date="2018-01" db="EMBL/GenBank/DDBJ databases">
        <authorList>
            <person name="Mao J.F."/>
        </authorList>
    </citation>
    <scope>NUCLEOTIDE SEQUENCE</scope>
    <source>
        <strain evidence="2">Huo1</strain>
        <tissue evidence="2">Leaf</tissue>
    </source>
</reference>
<protein>
    <submittedName>
        <fullName evidence="2">Uncharacterized protein</fullName>
    </submittedName>
</protein>
<organism evidence="2">
    <name type="scientific">Salvia splendens</name>
    <name type="common">Scarlet sage</name>
    <dbReference type="NCBI Taxonomy" id="180675"/>
    <lineage>
        <taxon>Eukaryota</taxon>
        <taxon>Viridiplantae</taxon>
        <taxon>Streptophyta</taxon>
        <taxon>Embryophyta</taxon>
        <taxon>Tracheophyta</taxon>
        <taxon>Spermatophyta</taxon>
        <taxon>Magnoliopsida</taxon>
        <taxon>eudicotyledons</taxon>
        <taxon>Gunneridae</taxon>
        <taxon>Pentapetalae</taxon>
        <taxon>asterids</taxon>
        <taxon>lamiids</taxon>
        <taxon>Lamiales</taxon>
        <taxon>Lamiaceae</taxon>
        <taxon>Nepetoideae</taxon>
        <taxon>Mentheae</taxon>
        <taxon>Salviinae</taxon>
        <taxon>Salvia</taxon>
        <taxon>Salvia subgen. Calosphace</taxon>
        <taxon>core Calosphace</taxon>
    </lineage>
</organism>
<keyword evidence="3" id="KW-1185">Reference proteome</keyword>
<dbReference type="AlphaFoldDB" id="A0A8X8Y6F0"/>
<keyword evidence="1" id="KW-0812">Transmembrane</keyword>
<evidence type="ECO:0000313" key="3">
    <source>
        <dbReference type="Proteomes" id="UP000298416"/>
    </source>
</evidence>
<evidence type="ECO:0000256" key="1">
    <source>
        <dbReference type="SAM" id="Phobius"/>
    </source>
</evidence>
<keyword evidence="1" id="KW-1133">Transmembrane helix</keyword>
<sequence>MHVMATTGQTNAVVAWAAAALVGAILCMVISRTGAQGMLPEVEIIGNSGVIHVPVDAQGRLVVRAGTKQHVPVQLHARGFPYAVVLPVHPPGQSWVLLSVHGAIEVHQVLLEHRQAPVPLPQRHRPLGEAEALHAAVFQYL</sequence>
<accession>A0A8X8Y6F0</accession>
<comment type="caution">
    <text evidence="2">The sequence shown here is derived from an EMBL/GenBank/DDBJ whole genome shotgun (WGS) entry which is preliminary data.</text>
</comment>
<gene>
    <name evidence="2" type="ORF">SASPL_115365</name>
</gene>